<dbReference type="PROSITE" id="PS52029">
    <property type="entry name" value="LD_TPASE"/>
    <property type="match status" value="1"/>
</dbReference>
<evidence type="ECO:0000256" key="2">
    <source>
        <dbReference type="ARBA" id="ARBA00005992"/>
    </source>
</evidence>
<dbReference type="GO" id="GO:0071555">
    <property type="term" value="P:cell wall organization"/>
    <property type="evidence" value="ECO:0007669"/>
    <property type="project" value="UniProtKB-UniRule"/>
</dbReference>
<accession>A0A4S3MR14</accession>
<evidence type="ECO:0000256" key="7">
    <source>
        <dbReference type="PROSITE-ProRule" id="PRU01373"/>
    </source>
</evidence>
<dbReference type="RefSeq" id="WP_136394745.1">
    <property type="nucleotide sequence ID" value="NZ_SSND01000002.1"/>
</dbReference>
<evidence type="ECO:0000256" key="6">
    <source>
        <dbReference type="ARBA" id="ARBA00023316"/>
    </source>
</evidence>
<evidence type="ECO:0000259" key="9">
    <source>
        <dbReference type="PROSITE" id="PS52029"/>
    </source>
</evidence>
<dbReference type="GO" id="GO:0016740">
    <property type="term" value="F:transferase activity"/>
    <property type="evidence" value="ECO:0007669"/>
    <property type="project" value="UniProtKB-KW"/>
</dbReference>
<evidence type="ECO:0000256" key="1">
    <source>
        <dbReference type="ARBA" id="ARBA00004752"/>
    </source>
</evidence>
<gene>
    <name evidence="10" type="ORF">E7811_10550</name>
</gene>
<dbReference type="OrthoDB" id="9804204at2"/>
<dbReference type="InterPro" id="IPR005490">
    <property type="entry name" value="LD_TPept_cat_dom"/>
</dbReference>
<feature type="active site" description="Proton donor/acceptor" evidence="7">
    <location>
        <position position="115"/>
    </location>
</feature>
<evidence type="ECO:0000256" key="3">
    <source>
        <dbReference type="ARBA" id="ARBA00022679"/>
    </source>
</evidence>
<dbReference type="SUPFAM" id="SSF141523">
    <property type="entry name" value="L,D-transpeptidase catalytic domain-like"/>
    <property type="match status" value="1"/>
</dbReference>
<dbReference type="AlphaFoldDB" id="A0A4S3MR14"/>
<dbReference type="PANTHER" id="PTHR38589:SF1">
    <property type="entry name" value="BLR0621 PROTEIN"/>
    <property type="match status" value="1"/>
</dbReference>
<dbReference type="EMBL" id="SSND01000002">
    <property type="protein sequence ID" value="THD83851.1"/>
    <property type="molecule type" value="Genomic_DNA"/>
</dbReference>
<evidence type="ECO:0000313" key="10">
    <source>
        <dbReference type="EMBL" id="THD83851.1"/>
    </source>
</evidence>
<dbReference type="UniPathway" id="UPA00219"/>
<keyword evidence="5 7" id="KW-0573">Peptidoglycan synthesis</keyword>
<dbReference type="GO" id="GO:0004180">
    <property type="term" value="F:carboxypeptidase activity"/>
    <property type="evidence" value="ECO:0007669"/>
    <property type="project" value="UniProtKB-ARBA"/>
</dbReference>
<evidence type="ECO:0000256" key="5">
    <source>
        <dbReference type="ARBA" id="ARBA00022984"/>
    </source>
</evidence>
<dbReference type="Proteomes" id="UP000309450">
    <property type="component" value="Unassembled WGS sequence"/>
</dbReference>
<name>A0A4S3MR14_9RHOB</name>
<protein>
    <recommendedName>
        <fullName evidence="9">L,D-TPase catalytic domain-containing protein</fullName>
    </recommendedName>
</protein>
<keyword evidence="6 7" id="KW-0961">Cell wall biogenesis/degradation</keyword>
<feature type="active site" description="Nucleophile" evidence="7">
    <location>
        <position position="127"/>
    </location>
</feature>
<comment type="caution">
    <text evidence="10">The sequence shown here is derived from an EMBL/GenBank/DDBJ whole genome shotgun (WGS) entry which is preliminary data.</text>
</comment>
<reference evidence="10 11" key="1">
    <citation type="submission" date="2019-04" db="EMBL/GenBank/DDBJ databases">
        <title>Draft genome sequence of Gemmobacter aestuarii sp. nov.</title>
        <authorList>
            <person name="Hameed A."/>
            <person name="Lin S.-Y."/>
            <person name="Shahina M."/>
            <person name="Lai W.-A."/>
            <person name="Young C.-C."/>
        </authorList>
    </citation>
    <scope>NUCLEOTIDE SEQUENCE [LARGE SCALE GENOMIC DNA]</scope>
    <source>
        <strain evidence="10 11">CC-PW-75</strain>
    </source>
</reference>
<evidence type="ECO:0000256" key="8">
    <source>
        <dbReference type="SAM" id="MobiDB-lite"/>
    </source>
</evidence>
<proteinExistence type="inferred from homology"/>
<dbReference type="Pfam" id="PF03734">
    <property type="entry name" value="YkuD"/>
    <property type="match status" value="1"/>
</dbReference>
<dbReference type="CDD" id="cd16913">
    <property type="entry name" value="YkuD_like"/>
    <property type="match status" value="1"/>
</dbReference>
<comment type="pathway">
    <text evidence="1 7">Cell wall biogenesis; peptidoglycan biosynthesis.</text>
</comment>
<dbReference type="InterPro" id="IPR038063">
    <property type="entry name" value="Transpep_catalytic_dom"/>
</dbReference>
<organism evidence="10 11">
    <name type="scientific">Aliigemmobacter aestuarii</name>
    <dbReference type="NCBI Taxonomy" id="1445661"/>
    <lineage>
        <taxon>Bacteria</taxon>
        <taxon>Pseudomonadati</taxon>
        <taxon>Pseudomonadota</taxon>
        <taxon>Alphaproteobacteria</taxon>
        <taxon>Rhodobacterales</taxon>
        <taxon>Paracoccaceae</taxon>
        <taxon>Aliigemmobacter</taxon>
    </lineage>
</organism>
<keyword evidence="3" id="KW-0808">Transferase</keyword>
<comment type="similarity">
    <text evidence="2">Belongs to the YkuD family.</text>
</comment>
<dbReference type="PANTHER" id="PTHR38589">
    <property type="entry name" value="BLR0621 PROTEIN"/>
    <property type="match status" value="1"/>
</dbReference>
<keyword evidence="11" id="KW-1185">Reference proteome</keyword>
<sequence length="152" mass="17426">MGRHFPCSIGRGGIVPRKAKREGDGATPDGEHRIVGMLYRPDRLRSPADWALPLAPSDLWSDDVEDPDYNLMVRRPHEFSHERLCRPDPLYDLILITDWNWPQAEPGRGSAIFVHTWRRPRFPTAGCVAFARADLLWIAPRITHQTRLIVRG</sequence>
<dbReference type="GO" id="GO:0008360">
    <property type="term" value="P:regulation of cell shape"/>
    <property type="evidence" value="ECO:0007669"/>
    <property type="project" value="UniProtKB-UniRule"/>
</dbReference>
<evidence type="ECO:0000313" key="11">
    <source>
        <dbReference type="Proteomes" id="UP000309450"/>
    </source>
</evidence>
<feature type="region of interest" description="Disordered" evidence="8">
    <location>
        <begin position="1"/>
        <end position="29"/>
    </location>
</feature>
<keyword evidence="4 7" id="KW-0133">Cell shape</keyword>
<feature type="domain" description="L,D-TPase catalytic" evidence="9">
    <location>
        <begin position="1"/>
        <end position="151"/>
    </location>
</feature>
<dbReference type="GO" id="GO:0009252">
    <property type="term" value="P:peptidoglycan biosynthetic process"/>
    <property type="evidence" value="ECO:0007669"/>
    <property type="project" value="UniProtKB-UniPathway"/>
</dbReference>
<evidence type="ECO:0000256" key="4">
    <source>
        <dbReference type="ARBA" id="ARBA00022960"/>
    </source>
</evidence>